<dbReference type="AlphaFoldDB" id="A0A3D9LDN4"/>
<reference evidence="3 4" key="1">
    <citation type="submission" date="2018-07" db="EMBL/GenBank/DDBJ databases">
        <title>Sequencing the genomes of 1000 actinobacteria strains.</title>
        <authorList>
            <person name="Klenk H.-P."/>
        </authorList>
    </citation>
    <scope>NUCLEOTIDE SEQUENCE [LARGE SCALE GENOMIC DNA]</scope>
    <source>
        <strain evidence="3 4">DSM 14442</strain>
    </source>
</reference>
<evidence type="ECO:0000259" key="1">
    <source>
        <dbReference type="Pfam" id="PF04471"/>
    </source>
</evidence>
<feature type="domain" description="Restriction endonuclease type IV Mrr" evidence="1">
    <location>
        <begin position="167"/>
        <end position="286"/>
    </location>
</feature>
<dbReference type="OrthoDB" id="9803736at2"/>
<dbReference type="InterPro" id="IPR052906">
    <property type="entry name" value="Type_IV_Methyl-Rstrct_Enzyme"/>
</dbReference>
<sequence>MTADAAEPLESKVPIWPHFVQHVLTALSDGDTLHRRDIVGRAIDIAGLSEAARAETLSSGGLRSEQRLGWAISNLFKAGFIERPLRANYRITEVGRTWFAEHPEGIGSFSEANHLFAPYWPHVQKDAAAVMPEASLPDAADPIEQIEAGINRITTDVGDSLLVRLRDSHPDFFEEAVVRLLLAMGYGGAEQQGRRIGGSGDGGVDGVIDQDALGLEQVYVQAKRYAEGNNVGRETIQAFIGALHGFGAGRGVFITTSTFTQNARDYAKSIPTRVILIDGQRLVSLMIKYRVGVQVEQSYDVVGIDEDFFE</sequence>
<feature type="domain" description="Restriction system protein Mrr-like N-terminal" evidence="2">
    <location>
        <begin position="18"/>
        <end position="100"/>
    </location>
</feature>
<dbReference type="PANTHER" id="PTHR30015">
    <property type="entry name" value="MRR RESTRICTION SYSTEM PROTEIN"/>
    <property type="match status" value="1"/>
</dbReference>
<dbReference type="InterPro" id="IPR025745">
    <property type="entry name" value="Mrr-like_N_dom"/>
</dbReference>
<accession>A0A3D9LDN4</accession>
<dbReference type="Pfam" id="PF04471">
    <property type="entry name" value="Mrr_cat"/>
    <property type="match status" value="1"/>
</dbReference>
<dbReference type="GO" id="GO:0003677">
    <property type="term" value="F:DNA binding"/>
    <property type="evidence" value="ECO:0007669"/>
    <property type="project" value="InterPro"/>
</dbReference>
<dbReference type="InterPro" id="IPR011335">
    <property type="entry name" value="Restrct_endonuc-II-like"/>
</dbReference>
<dbReference type="InterPro" id="IPR011856">
    <property type="entry name" value="tRNA_endonuc-like_dom_sf"/>
</dbReference>
<dbReference type="Gene3D" id="3.40.1350.10">
    <property type="match status" value="1"/>
</dbReference>
<dbReference type="Proteomes" id="UP000256727">
    <property type="component" value="Unassembled WGS sequence"/>
</dbReference>
<dbReference type="GO" id="GO:0009307">
    <property type="term" value="P:DNA restriction-modification system"/>
    <property type="evidence" value="ECO:0007669"/>
    <property type="project" value="InterPro"/>
</dbReference>
<dbReference type="RefSeq" id="WP_115932221.1">
    <property type="nucleotide sequence ID" value="NZ_QREH01000001.1"/>
</dbReference>
<organism evidence="3 4">
    <name type="scientific">Citricoccus muralis</name>
    <dbReference type="NCBI Taxonomy" id="169134"/>
    <lineage>
        <taxon>Bacteria</taxon>
        <taxon>Bacillati</taxon>
        <taxon>Actinomycetota</taxon>
        <taxon>Actinomycetes</taxon>
        <taxon>Micrococcales</taxon>
        <taxon>Micrococcaceae</taxon>
        <taxon>Citricoccus</taxon>
    </lineage>
</organism>
<evidence type="ECO:0000313" key="3">
    <source>
        <dbReference type="EMBL" id="REE04252.1"/>
    </source>
</evidence>
<evidence type="ECO:0000259" key="2">
    <source>
        <dbReference type="Pfam" id="PF14338"/>
    </source>
</evidence>
<dbReference type="InterPro" id="IPR007560">
    <property type="entry name" value="Restrct_endonuc_IV_Mrr"/>
</dbReference>
<dbReference type="SUPFAM" id="SSF52980">
    <property type="entry name" value="Restriction endonuclease-like"/>
    <property type="match status" value="1"/>
</dbReference>
<dbReference type="PANTHER" id="PTHR30015:SF7">
    <property type="entry name" value="TYPE IV METHYL-DIRECTED RESTRICTION ENZYME ECOKMRR"/>
    <property type="match status" value="1"/>
</dbReference>
<gene>
    <name evidence="3" type="ORF">C8E99_2080</name>
</gene>
<evidence type="ECO:0000313" key="4">
    <source>
        <dbReference type="Proteomes" id="UP000256727"/>
    </source>
</evidence>
<proteinExistence type="predicted"/>
<dbReference type="GO" id="GO:0015666">
    <property type="term" value="F:restriction endodeoxyribonuclease activity"/>
    <property type="evidence" value="ECO:0007669"/>
    <property type="project" value="TreeGrafter"/>
</dbReference>
<dbReference type="Pfam" id="PF14338">
    <property type="entry name" value="Mrr_N"/>
    <property type="match status" value="1"/>
</dbReference>
<comment type="caution">
    <text evidence="3">The sequence shown here is derived from an EMBL/GenBank/DDBJ whole genome shotgun (WGS) entry which is preliminary data.</text>
</comment>
<dbReference type="EMBL" id="QREH01000001">
    <property type="protein sequence ID" value="REE04252.1"/>
    <property type="molecule type" value="Genomic_DNA"/>
</dbReference>
<name>A0A3D9LDN4_9MICC</name>
<protein>
    <submittedName>
        <fullName evidence="3">Restriction system protein</fullName>
    </submittedName>
</protein>
<keyword evidence="4" id="KW-1185">Reference proteome</keyword>